<protein>
    <recommendedName>
        <fullName evidence="9">Yip1 domain-containing protein</fullName>
    </recommendedName>
</protein>
<accession>A0A1Y3QWS3</accession>
<evidence type="ECO:0000313" key="3">
    <source>
        <dbReference type="EMBL" id="KAA2563044.1"/>
    </source>
</evidence>
<evidence type="ECO:0000313" key="6">
    <source>
        <dbReference type="Proteomes" id="UP000195772"/>
    </source>
</evidence>
<evidence type="ECO:0000313" key="4">
    <source>
        <dbReference type="EMBL" id="MCQ5083034.1"/>
    </source>
</evidence>
<evidence type="ECO:0000256" key="1">
    <source>
        <dbReference type="SAM" id="Phobius"/>
    </source>
</evidence>
<keyword evidence="1" id="KW-0812">Transmembrane</keyword>
<feature type="transmembrane region" description="Helical" evidence="1">
    <location>
        <begin position="16"/>
        <end position="39"/>
    </location>
</feature>
<dbReference type="GeneID" id="59807122"/>
<dbReference type="Proteomes" id="UP000195772">
    <property type="component" value="Unassembled WGS sequence"/>
</dbReference>
<dbReference type="Proteomes" id="UP001205035">
    <property type="component" value="Unassembled WGS sequence"/>
</dbReference>
<keyword evidence="1" id="KW-0472">Membrane</keyword>
<dbReference type="RefSeq" id="WP_018695361.1">
    <property type="nucleotide sequence ID" value="NZ_AP025562.1"/>
</dbReference>
<evidence type="ECO:0000313" key="5">
    <source>
        <dbReference type="EMBL" id="OUN04113.1"/>
    </source>
</evidence>
<evidence type="ECO:0008006" key="9">
    <source>
        <dbReference type="Google" id="ProtNLM"/>
    </source>
</evidence>
<evidence type="ECO:0000313" key="7">
    <source>
        <dbReference type="Proteomes" id="UP000322940"/>
    </source>
</evidence>
<dbReference type="AlphaFoldDB" id="A0A1Y3QWS3"/>
<proteinExistence type="predicted"/>
<keyword evidence="1" id="KW-1133">Transmembrane helix</keyword>
<feature type="transmembrane region" description="Helical" evidence="1">
    <location>
        <begin position="45"/>
        <end position="69"/>
    </location>
</feature>
<dbReference type="eggNOG" id="ENOG5032WTS">
    <property type="taxonomic scope" value="Bacteria"/>
</dbReference>
<dbReference type="EMBL" id="VVXH01000006">
    <property type="protein sequence ID" value="KAA2378903.1"/>
    <property type="molecule type" value="Genomic_DNA"/>
</dbReference>
<organism evidence="5 6">
    <name type="scientific">Alistipes onderdonkii</name>
    <dbReference type="NCBI Taxonomy" id="328813"/>
    <lineage>
        <taxon>Bacteria</taxon>
        <taxon>Pseudomonadati</taxon>
        <taxon>Bacteroidota</taxon>
        <taxon>Bacteroidia</taxon>
        <taxon>Bacteroidales</taxon>
        <taxon>Rikenellaceae</taxon>
        <taxon>Alistipes</taxon>
    </lineage>
</organism>
<feature type="transmembrane region" description="Helical" evidence="1">
    <location>
        <begin position="81"/>
        <end position="101"/>
    </location>
</feature>
<dbReference type="EMBL" id="JANGBQ010000011">
    <property type="protein sequence ID" value="MCQ5083034.1"/>
    <property type="molecule type" value="Genomic_DNA"/>
</dbReference>
<sequence length="180" mass="19742">MNRILNPFEYLSTGKALGWGLAGTLFSICLLTAVSWPVGDDLSKIVTILSSNLLLWIPLSLLLYVLALLFSPSRIRAVDIFATNLFAMLPTIVILGVLSVPSKWLGGLVCEPRSACEVMKLAGYNLIVILLSVSMAWSMVWGCFAYLVSANMKGWRGISIFVICYVFVSVVNQLLIAYSK</sequence>
<dbReference type="EMBL" id="NFHB01000003">
    <property type="protein sequence ID" value="OUN04113.1"/>
    <property type="molecule type" value="Genomic_DNA"/>
</dbReference>
<name>A0A1Y3QWS3_9BACT</name>
<reference evidence="4" key="4">
    <citation type="submission" date="2022-06" db="EMBL/GenBank/DDBJ databases">
        <title>Isolation of gut microbiota from human fecal samples.</title>
        <authorList>
            <person name="Pamer E.G."/>
            <person name="Barat B."/>
            <person name="Waligurski E."/>
            <person name="Medina S."/>
            <person name="Paddock L."/>
            <person name="Mostad J."/>
        </authorList>
    </citation>
    <scope>NUCLEOTIDE SEQUENCE</scope>
    <source>
        <strain evidence="4">DFI.6.22</strain>
    </source>
</reference>
<gene>
    <name evidence="5" type="ORF">B5G41_06560</name>
    <name evidence="3" type="ORF">F2S36_04410</name>
    <name evidence="2" type="ORF">F2Y10_07540</name>
    <name evidence="4" type="ORF">NE651_09035</name>
</gene>
<dbReference type="Proteomes" id="UP000323119">
    <property type="component" value="Unassembled WGS sequence"/>
</dbReference>
<reference evidence="5" key="2">
    <citation type="journal article" date="2018" name="BMC Genomics">
        <title>Whole genome sequencing and function prediction of 133 gut anaerobes isolated from chicken caecum in pure cultures.</title>
        <authorList>
            <person name="Medvecky M."/>
            <person name="Cejkova D."/>
            <person name="Polansky O."/>
            <person name="Karasova D."/>
            <person name="Kubasova T."/>
            <person name="Cizek A."/>
            <person name="Rychlik I."/>
        </authorList>
    </citation>
    <scope>NUCLEOTIDE SEQUENCE</scope>
    <source>
        <strain evidence="5">An90</strain>
    </source>
</reference>
<reference evidence="6" key="1">
    <citation type="submission" date="2017-04" db="EMBL/GenBank/DDBJ databases">
        <title>Function of individual gut microbiota members based on whole genome sequencing of pure cultures obtained from chicken caecum.</title>
        <authorList>
            <person name="Medvecky M."/>
            <person name="Cejkova D."/>
            <person name="Polansky O."/>
            <person name="Karasova D."/>
            <person name="Kubasova T."/>
            <person name="Cizek A."/>
            <person name="Rychlik I."/>
        </authorList>
    </citation>
    <scope>NUCLEOTIDE SEQUENCE [LARGE SCALE GENOMIC DNA]</scope>
    <source>
        <strain evidence="6">An90</strain>
    </source>
</reference>
<reference evidence="7 8" key="3">
    <citation type="journal article" date="2019" name="Nat. Med.">
        <title>A library of human gut bacterial isolates paired with longitudinal multiomics data enables mechanistic microbiome research.</title>
        <authorList>
            <person name="Poyet M."/>
            <person name="Groussin M."/>
            <person name="Gibbons S.M."/>
            <person name="Avila-Pacheco J."/>
            <person name="Jiang X."/>
            <person name="Kearney S.M."/>
            <person name="Perrotta A.R."/>
            <person name="Berdy B."/>
            <person name="Zhao S."/>
            <person name="Lieberman T.D."/>
            <person name="Swanson P.K."/>
            <person name="Smith M."/>
            <person name="Roesemann S."/>
            <person name="Alexander J.E."/>
            <person name="Rich S.A."/>
            <person name="Livny J."/>
            <person name="Vlamakis H."/>
            <person name="Clish C."/>
            <person name="Bullock K."/>
            <person name="Deik A."/>
            <person name="Scott J."/>
            <person name="Pierce K.A."/>
            <person name="Xavier R.J."/>
            <person name="Alm E.J."/>
        </authorList>
    </citation>
    <scope>NUCLEOTIDE SEQUENCE [LARGE SCALE GENOMIC DNA]</scope>
    <source>
        <strain evidence="3 8">BIOML-A204</strain>
        <strain evidence="2 7">BIOML-A266</strain>
    </source>
</reference>
<evidence type="ECO:0000313" key="2">
    <source>
        <dbReference type="EMBL" id="KAA2378903.1"/>
    </source>
</evidence>
<comment type="caution">
    <text evidence="5">The sequence shown here is derived from an EMBL/GenBank/DDBJ whole genome shotgun (WGS) entry which is preliminary data.</text>
</comment>
<dbReference type="OrthoDB" id="998157at2"/>
<dbReference type="Proteomes" id="UP000322940">
    <property type="component" value="Unassembled WGS sequence"/>
</dbReference>
<dbReference type="EMBL" id="VVUY01000003">
    <property type="protein sequence ID" value="KAA2563044.1"/>
    <property type="molecule type" value="Genomic_DNA"/>
</dbReference>
<feature type="transmembrane region" description="Helical" evidence="1">
    <location>
        <begin position="121"/>
        <end position="148"/>
    </location>
</feature>
<evidence type="ECO:0000313" key="8">
    <source>
        <dbReference type="Proteomes" id="UP000323119"/>
    </source>
</evidence>
<feature type="transmembrane region" description="Helical" evidence="1">
    <location>
        <begin position="160"/>
        <end position="178"/>
    </location>
</feature>